<dbReference type="Gene3D" id="3.40.50.720">
    <property type="entry name" value="NAD(P)-binding Rossmann-like Domain"/>
    <property type="match status" value="1"/>
</dbReference>
<dbReference type="InterPro" id="IPR050136">
    <property type="entry name" value="FA_oxidation_alpha_subunit"/>
</dbReference>
<evidence type="ECO:0000256" key="8">
    <source>
        <dbReference type="ARBA" id="ARBA00023027"/>
    </source>
</evidence>
<dbReference type="InterPro" id="IPR008927">
    <property type="entry name" value="6-PGluconate_DH-like_C_sf"/>
</dbReference>
<dbReference type="OrthoDB" id="5389341at2"/>
<comment type="similarity">
    <text evidence="2">In the central section; belongs to the 3-hydroxyacyl-CoA dehydrogenase family.</text>
</comment>
<feature type="domain" description="3-hydroxyacyl-CoA dehydrogenase NAD binding" evidence="15">
    <location>
        <begin position="321"/>
        <end position="499"/>
    </location>
</feature>
<proteinExistence type="inferred from homology"/>
<dbReference type="InterPro" id="IPR029045">
    <property type="entry name" value="ClpP/crotonase-like_dom_sf"/>
</dbReference>
<keyword evidence="9" id="KW-0443">Lipid metabolism</keyword>
<dbReference type="InterPro" id="IPR001753">
    <property type="entry name" value="Enoyl-CoA_hydra/iso"/>
</dbReference>
<protein>
    <recommendedName>
        <fullName evidence="4">enoyl-CoA hydratase</fullName>
        <ecNumber evidence="4">4.2.1.17</ecNumber>
    </recommendedName>
</protein>
<evidence type="ECO:0000256" key="12">
    <source>
        <dbReference type="ARBA" id="ARBA00049556"/>
    </source>
</evidence>
<dbReference type="Pfam" id="PF00378">
    <property type="entry name" value="ECH_1"/>
    <property type="match status" value="1"/>
</dbReference>
<evidence type="ECO:0000313" key="16">
    <source>
        <dbReference type="EMBL" id="PWG62065.1"/>
    </source>
</evidence>
<comment type="catalytic activity">
    <reaction evidence="12">
        <text>a (3S)-3-hydroxyacyl-CoA + NAD(+) = a 3-oxoacyl-CoA + NADH + H(+)</text>
        <dbReference type="Rhea" id="RHEA:22432"/>
        <dbReference type="ChEBI" id="CHEBI:15378"/>
        <dbReference type="ChEBI" id="CHEBI:57318"/>
        <dbReference type="ChEBI" id="CHEBI:57540"/>
        <dbReference type="ChEBI" id="CHEBI:57945"/>
        <dbReference type="ChEBI" id="CHEBI:90726"/>
        <dbReference type="EC" id="1.1.1.35"/>
    </reaction>
</comment>
<dbReference type="Gene3D" id="1.10.1040.50">
    <property type="match status" value="1"/>
</dbReference>
<comment type="caution">
    <text evidence="16">The sequence shown here is derived from an EMBL/GenBank/DDBJ whole genome shotgun (WGS) entry which is preliminary data.</text>
</comment>
<evidence type="ECO:0000256" key="1">
    <source>
        <dbReference type="ARBA" id="ARBA00005005"/>
    </source>
</evidence>
<dbReference type="PROSITE" id="PS00067">
    <property type="entry name" value="3HCDH"/>
    <property type="match status" value="1"/>
</dbReference>
<evidence type="ECO:0000259" key="14">
    <source>
        <dbReference type="Pfam" id="PF00725"/>
    </source>
</evidence>
<keyword evidence="10" id="KW-0456">Lyase</keyword>
<dbReference type="GO" id="GO:0070403">
    <property type="term" value="F:NAD+ binding"/>
    <property type="evidence" value="ECO:0007669"/>
    <property type="project" value="InterPro"/>
</dbReference>
<dbReference type="EMBL" id="QFFI01000023">
    <property type="protein sequence ID" value="PWG62065.1"/>
    <property type="molecule type" value="Genomic_DNA"/>
</dbReference>
<dbReference type="GO" id="GO:0004300">
    <property type="term" value="F:enoyl-CoA hydratase activity"/>
    <property type="evidence" value="ECO:0007669"/>
    <property type="project" value="UniProtKB-EC"/>
</dbReference>
<dbReference type="NCBIfam" id="NF008363">
    <property type="entry name" value="PRK11154.1"/>
    <property type="match status" value="1"/>
</dbReference>
<evidence type="ECO:0000256" key="13">
    <source>
        <dbReference type="SAM" id="MobiDB-lite"/>
    </source>
</evidence>
<feature type="domain" description="3-hydroxyacyl-CoA dehydrogenase C-terminal" evidence="14">
    <location>
        <begin position="625"/>
        <end position="708"/>
    </location>
</feature>
<dbReference type="Pfam" id="PF00725">
    <property type="entry name" value="3HCDH"/>
    <property type="match status" value="2"/>
</dbReference>
<dbReference type="InterPro" id="IPR006176">
    <property type="entry name" value="3-OHacyl-CoA_DH_NAD-bd"/>
</dbReference>
<sequence>MTDRTGAQAPLTLERRHDGVAVIRIDTPGHRQNTLDRALIDAASRLLDELDADRGVRGLVFASGKPGSFIAGADIDMIRECPDAAAVSELARTGQRILARIAAFRVPVVAAIRGTCLGGGLELALACRARVASDEPATRLGLPEVQLGLLPGTGGTQRLPRLIGLPAALDLMLTGRQVDSRRALRLGLVDERVPASILEEAAARIALGDAPPRRRELRTQLVRWATTGNRLGRRLVLGQARKRTLAKTRGNYPAPPRILECVETGLAQGIETGLAAEAETFGELAMTPAARALIGLYFDSTAAKKDTGATGVREPKPVQRIGVLGGGLMGAGIATVSADRAGVSVRLKDVRPEGLGNAVRHLREHVAGRRRRRSLTDFEARLTERRLTTTLDWSGFRRLDVVIEAVFEDPELKHRMVAEVEANGGAETIFASNTSSLPIARIAEGAAHPERVVGMHYFSPVERMPLLEVIPHAGTAPEVVATAVAFGRAQGKTPIVVGDGAGFYVNRILAPYLNEAMRLAAEGVAIDRIDGVLLDFGFPVGPFKLLDEVGIDICAHVAPILHEAFGERMAPPAQAARMVEAGRLGRKSGRGFYRWQGRKAGREVDDSVYGVLGVRPGRTMGEEAIVDRTVLPMASEAVRCLDEGILRSARDGDLAAVFGIGFPPFRGGPFRYLDERGVATVAGRLQDLEANHGARFAPAPGLARRVSETRPFRSGEADEP</sequence>
<dbReference type="AlphaFoldDB" id="A0A2U2MYH5"/>
<keyword evidence="11" id="KW-0511">Multifunctional enzyme</keyword>
<evidence type="ECO:0000256" key="6">
    <source>
        <dbReference type="ARBA" id="ARBA00022963"/>
    </source>
</evidence>
<dbReference type="UniPathway" id="UPA00659"/>
<feature type="region of interest" description="Disordered" evidence="13">
    <location>
        <begin position="699"/>
        <end position="720"/>
    </location>
</feature>
<dbReference type="FunFam" id="3.90.226.10:FF:000011">
    <property type="entry name" value="Fatty acid oxidation complex subunit alpha"/>
    <property type="match status" value="1"/>
</dbReference>
<dbReference type="InterPro" id="IPR006180">
    <property type="entry name" value="3-OHacyl-CoA_DH_CS"/>
</dbReference>
<feature type="compositionally biased region" description="Basic and acidic residues" evidence="13">
    <location>
        <begin position="705"/>
        <end position="720"/>
    </location>
</feature>
<keyword evidence="5" id="KW-0276">Fatty acid metabolism</keyword>
<dbReference type="PANTHER" id="PTHR43612:SF3">
    <property type="entry name" value="TRIFUNCTIONAL ENZYME SUBUNIT ALPHA, MITOCHONDRIAL"/>
    <property type="match status" value="1"/>
</dbReference>
<evidence type="ECO:0000256" key="3">
    <source>
        <dbReference type="ARBA" id="ARBA00008750"/>
    </source>
</evidence>
<organism evidence="16 17">
    <name type="scientific">Sediminicurvatus halobius</name>
    <dbReference type="NCBI Taxonomy" id="2182432"/>
    <lineage>
        <taxon>Bacteria</taxon>
        <taxon>Pseudomonadati</taxon>
        <taxon>Pseudomonadota</taxon>
        <taxon>Gammaproteobacteria</taxon>
        <taxon>Chromatiales</taxon>
        <taxon>Ectothiorhodospiraceae</taxon>
        <taxon>Sediminicurvatus</taxon>
    </lineage>
</organism>
<dbReference type="EC" id="4.2.1.17" evidence="4"/>
<keyword evidence="8" id="KW-0520">NAD</keyword>
<dbReference type="GO" id="GO:0016509">
    <property type="term" value="F:long-chain (3S)-3-hydroxyacyl-CoA dehydrogenase (NAD+) activity"/>
    <property type="evidence" value="ECO:0007669"/>
    <property type="project" value="TreeGrafter"/>
</dbReference>
<dbReference type="SUPFAM" id="SSF51735">
    <property type="entry name" value="NAD(P)-binding Rossmann-fold domains"/>
    <property type="match status" value="1"/>
</dbReference>
<comment type="similarity">
    <text evidence="3">In the N-terminal section; belongs to the enoyl-CoA hydratase/isomerase family.</text>
</comment>
<dbReference type="InterPro" id="IPR006108">
    <property type="entry name" value="3HC_DH_C"/>
</dbReference>
<evidence type="ECO:0000256" key="4">
    <source>
        <dbReference type="ARBA" id="ARBA00012076"/>
    </source>
</evidence>
<name>A0A2U2MYH5_9GAMM</name>
<evidence type="ECO:0000313" key="17">
    <source>
        <dbReference type="Proteomes" id="UP000245474"/>
    </source>
</evidence>
<dbReference type="Pfam" id="PF02737">
    <property type="entry name" value="3HCDH_N"/>
    <property type="match status" value="1"/>
</dbReference>
<keyword evidence="6" id="KW-0442">Lipid degradation</keyword>
<evidence type="ECO:0000259" key="15">
    <source>
        <dbReference type="Pfam" id="PF02737"/>
    </source>
</evidence>
<keyword evidence="17" id="KW-1185">Reference proteome</keyword>
<keyword evidence="7" id="KW-0560">Oxidoreductase</keyword>
<reference evidence="16 17" key="1">
    <citation type="submission" date="2018-05" db="EMBL/GenBank/DDBJ databases">
        <title>Spiribacter halobius sp. nov., a moderately halophilic bacterium isolated from marine solar saltern.</title>
        <authorList>
            <person name="Zheng W.-S."/>
            <person name="Lu D.-C."/>
            <person name="Du Z.-J."/>
        </authorList>
    </citation>
    <scope>NUCLEOTIDE SEQUENCE [LARGE SCALE GENOMIC DNA]</scope>
    <source>
        <strain evidence="16 17">E85</strain>
    </source>
</reference>
<dbReference type="GO" id="GO:0006635">
    <property type="term" value="P:fatty acid beta-oxidation"/>
    <property type="evidence" value="ECO:0007669"/>
    <property type="project" value="UniProtKB-UniPathway"/>
</dbReference>
<comment type="pathway">
    <text evidence="1">Lipid metabolism; fatty acid beta-oxidation.</text>
</comment>
<dbReference type="CDD" id="cd06558">
    <property type="entry name" value="crotonase-like"/>
    <property type="match status" value="1"/>
</dbReference>
<dbReference type="InterPro" id="IPR036291">
    <property type="entry name" value="NAD(P)-bd_dom_sf"/>
</dbReference>
<accession>A0A2U2MYH5</accession>
<evidence type="ECO:0000256" key="9">
    <source>
        <dbReference type="ARBA" id="ARBA00023098"/>
    </source>
</evidence>
<evidence type="ECO:0000256" key="2">
    <source>
        <dbReference type="ARBA" id="ARBA00007005"/>
    </source>
</evidence>
<gene>
    <name evidence="16" type="ORF">DEM34_13830</name>
</gene>
<dbReference type="FunFam" id="3.40.50.720:FF:000009">
    <property type="entry name" value="Fatty oxidation complex, alpha subunit"/>
    <property type="match status" value="1"/>
</dbReference>
<evidence type="ECO:0000256" key="10">
    <source>
        <dbReference type="ARBA" id="ARBA00023239"/>
    </source>
</evidence>
<evidence type="ECO:0000256" key="5">
    <source>
        <dbReference type="ARBA" id="ARBA00022832"/>
    </source>
</evidence>
<evidence type="ECO:0000256" key="11">
    <source>
        <dbReference type="ARBA" id="ARBA00023268"/>
    </source>
</evidence>
<evidence type="ECO:0000256" key="7">
    <source>
        <dbReference type="ARBA" id="ARBA00023002"/>
    </source>
</evidence>
<feature type="domain" description="3-hydroxyacyl-CoA dehydrogenase C-terminal" evidence="14">
    <location>
        <begin position="502"/>
        <end position="595"/>
    </location>
</feature>
<dbReference type="SUPFAM" id="SSF48179">
    <property type="entry name" value="6-phosphogluconate dehydrogenase C-terminal domain-like"/>
    <property type="match status" value="2"/>
</dbReference>
<dbReference type="Proteomes" id="UP000245474">
    <property type="component" value="Unassembled WGS sequence"/>
</dbReference>
<dbReference type="PANTHER" id="PTHR43612">
    <property type="entry name" value="TRIFUNCTIONAL ENZYME SUBUNIT ALPHA"/>
    <property type="match status" value="1"/>
</dbReference>
<dbReference type="SUPFAM" id="SSF52096">
    <property type="entry name" value="ClpP/crotonase"/>
    <property type="match status" value="1"/>
</dbReference>
<dbReference type="Gene3D" id="3.90.226.10">
    <property type="entry name" value="2-enoyl-CoA Hydratase, Chain A, domain 1"/>
    <property type="match status" value="1"/>
</dbReference>